<reference evidence="5 6" key="1">
    <citation type="submission" date="2017-05" db="EMBL/GenBank/DDBJ databases">
        <title>Genome of Polynucleobacter sp. MWH-Feld-100.</title>
        <authorList>
            <person name="Hahn M.W."/>
        </authorList>
    </citation>
    <scope>NUCLEOTIDE SEQUENCE [LARGE SCALE GENOMIC DNA]</scope>
    <source>
        <strain evidence="5 6">MWH-Feld-100</strain>
    </source>
</reference>
<dbReference type="PANTHER" id="PTHR13610:SF9">
    <property type="entry name" value="FI06469P"/>
    <property type="match status" value="1"/>
</dbReference>
<keyword evidence="4" id="KW-1133">Transmembrane helix</keyword>
<gene>
    <name evidence="5" type="ORF">CBI31_08560</name>
</gene>
<dbReference type="Gene3D" id="3.40.50.150">
    <property type="entry name" value="Vaccinia Virus protein VP39"/>
    <property type="match status" value="1"/>
</dbReference>
<comment type="caution">
    <text evidence="5">The sequence shown here is derived from an EMBL/GenBank/DDBJ whole genome shotgun (WGS) entry which is preliminary data.</text>
</comment>
<evidence type="ECO:0000256" key="1">
    <source>
        <dbReference type="ARBA" id="ARBA00022603"/>
    </source>
</evidence>
<keyword evidence="4" id="KW-0812">Transmembrane</keyword>
<sequence length="270" mass="30637">MAKHFLFGKVPHALIALIVQGCAFVLAAALCWLAIQLDFHFPGFLPSAFPNLAVLLIAQGIIAYFLSITFRMAHWWRYIHLLFPLAIWVALALDIPTGYFLLGFLLTAALFWSVFITQVPFYPSKPEVWNAVSELLPGKKLRILEIGSGLGNFAIRMAQLRPESYVEGIEIAPLPWMMSVIQSKFLRSPALFRLGNYEKINFANYDLIFAYLSPAAMPDLWQKALLEMGGESLLLSHEFPVPNIQESQKLIFSSDQRECYVYKMSQYRPA</sequence>
<feature type="transmembrane region" description="Helical" evidence="4">
    <location>
        <begin position="99"/>
        <end position="117"/>
    </location>
</feature>
<evidence type="ECO:0000256" key="2">
    <source>
        <dbReference type="ARBA" id="ARBA00022679"/>
    </source>
</evidence>
<dbReference type="RefSeq" id="WP_088525992.1">
    <property type="nucleotide sequence ID" value="NZ_NGUP01000004.1"/>
</dbReference>
<evidence type="ECO:0000313" key="5">
    <source>
        <dbReference type="EMBL" id="OWS69114.1"/>
    </source>
</evidence>
<proteinExistence type="predicted"/>
<dbReference type="GO" id="GO:0032259">
    <property type="term" value="P:methylation"/>
    <property type="evidence" value="ECO:0007669"/>
    <property type="project" value="UniProtKB-KW"/>
</dbReference>
<dbReference type="InterPro" id="IPR026170">
    <property type="entry name" value="FAM173A/B"/>
</dbReference>
<name>A0A254PS29_9BURK</name>
<organism evidence="5 6">
    <name type="scientific">Polynucleobacter campilacus</name>
    <dbReference type="NCBI Taxonomy" id="1743163"/>
    <lineage>
        <taxon>Bacteria</taxon>
        <taxon>Pseudomonadati</taxon>
        <taxon>Pseudomonadota</taxon>
        <taxon>Betaproteobacteria</taxon>
        <taxon>Burkholderiales</taxon>
        <taxon>Burkholderiaceae</taxon>
        <taxon>Polynucleobacter</taxon>
    </lineage>
</organism>
<feature type="transmembrane region" description="Helical" evidence="4">
    <location>
        <begin position="12"/>
        <end position="35"/>
    </location>
</feature>
<keyword evidence="1" id="KW-0489">Methyltransferase</keyword>
<dbReference type="CDD" id="cd02440">
    <property type="entry name" value="AdoMet_MTases"/>
    <property type="match status" value="1"/>
</dbReference>
<dbReference type="SUPFAM" id="SSF53335">
    <property type="entry name" value="S-adenosyl-L-methionine-dependent methyltransferases"/>
    <property type="match status" value="1"/>
</dbReference>
<dbReference type="PANTHER" id="PTHR13610">
    <property type="entry name" value="METHYLTRANSFERASE DOMAIN-CONTAINING PROTEIN"/>
    <property type="match status" value="1"/>
</dbReference>
<dbReference type="OrthoDB" id="5611641at2"/>
<keyword evidence="6" id="KW-1185">Reference proteome</keyword>
<dbReference type="PROSITE" id="PS51257">
    <property type="entry name" value="PROKAR_LIPOPROTEIN"/>
    <property type="match status" value="1"/>
</dbReference>
<accession>A0A254PS29</accession>
<dbReference type="GO" id="GO:0016279">
    <property type="term" value="F:protein-lysine N-methyltransferase activity"/>
    <property type="evidence" value="ECO:0007669"/>
    <property type="project" value="InterPro"/>
</dbReference>
<evidence type="ECO:0000256" key="4">
    <source>
        <dbReference type="SAM" id="Phobius"/>
    </source>
</evidence>
<feature type="transmembrane region" description="Helical" evidence="4">
    <location>
        <begin position="47"/>
        <end position="68"/>
    </location>
</feature>
<feature type="transmembrane region" description="Helical" evidence="4">
    <location>
        <begin position="75"/>
        <end position="93"/>
    </location>
</feature>
<dbReference type="AlphaFoldDB" id="A0A254PS29"/>
<evidence type="ECO:0008006" key="7">
    <source>
        <dbReference type="Google" id="ProtNLM"/>
    </source>
</evidence>
<evidence type="ECO:0000313" key="6">
    <source>
        <dbReference type="Proteomes" id="UP000197528"/>
    </source>
</evidence>
<keyword evidence="3" id="KW-0949">S-adenosyl-L-methionine</keyword>
<dbReference type="Proteomes" id="UP000197528">
    <property type="component" value="Unassembled WGS sequence"/>
</dbReference>
<dbReference type="InterPro" id="IPR029063">
    <property type="entry name" value="SAM-dependent_MTases_sf"/>
</dbReference>
<keyword evidence="2" id="KW-0808">Transferase</keyword>
<dbReference type="EMBL" id="NGUP01000004">
    <property type="protein sequence ID" value="OWS69114.1"/>
    <property type="molecule type" value="Genomic_DNA"/>
</dbReference>
<keyword evidence="4" id="KW-0472">Membrane</keyword>
<protein>
    <recommendedName>
        <fullName evidence="7">SAM-dependent methyltransferase</fullName>
    </recommendedName>
</protein>
<evidence type="ECO:0000256" key="3">
    <source>
        <dbReference type="ARBA" id="ARBA00022691"/>
    </source>
</evidence>